<accession>A0A6C0GRE8</accession>
<evidence type="ECO:0000256" key="1">
    <source>
        <dbReference type="SAM" id="MobiDB-lite"/>
    </source>
</evidence>
<gene>
    <name evidence="2" type="ORF">GXP67_29575</name>
</gene>
<dbReference type="RefSeq" id="WP_162446484.1">
    <property type="nucleotide sequence ID" value="NZ_CP048222.1"/>
</dbReference>
<evidence type="ECO:0000313" key="2">
    <source>
        <dbReference type="EMBL" id="QHT70507.1"/>
    </source>
</evidence>
<dbReference type="EMBL" id="CP048222">
    <property type="protein sequence ID" value="QHT70507.1"/>
    <property type="molecule type" value="Genomic_DNA"/>
</dbReference>
<organism evidence="2 3">
    <name type="scientific">Rhodocytophaga rosea</name>
    <dbReference type="NCBI Taxonomy" id="2704465"/>
    <lineage>
        <taxon>Bacteria</taxon>
        <taxon>Pseudomonadati</taxon>
        <taxon>Bacteroidota</taxon>
        <taxon>Cytophagia</taxon>
        <taxon>Cytophagales</taxon>
        <taxon>Rhodocytophagaceae</taxon>
        <taxon>Rhodocytophaga</taxon>
    </lineage>
</organism>
<evidence type="ECO:0000313" key="3">
    <source>
        <dbReference type="Proteomes" id="UP000480178"/>
    </source>
</evidence>
<dbReference type="KEGG" id="rhoz:GXP67_29575"/>
<protein>
    <submittedName>
        <fullName evidence="2">Uncharacterized protein</fullName>
    </submittedName>
</protein>
<proteinExistence type="predicted"/>
<feature type="region of interest" description="Disordered" evidence="1">
    <location>
        <begin position="1"/>
        <end position="49"/>
    </location>
</feature>
<dbReference type="AlphaFoldDB" id="A0A6C0GRE8"/>
<reference evidence="2 3" key="1">
    <citation type="submission" date="2020-01" db="EMBL/GenBank/DDBJ databases">
        <authorList>
            <person name="Kim M.K."/>
        </authorList>
    </citation>
    <scope>NUCLEOTIDE SEQUENCE [LARGE SCALE GENOMIC DNA]</scope>
    <source>
        <strain evidence="2 3">172606-1</strain>
    </source>
</reference>
<name>A0A6C0GRE8_9BACT</name>
<sequence length="86" mass="9971">MRKATFKRSFQTLEEQEAPLHENRRFSQRSPGYGQSFLQNSKQSSALHPTIQLTPTKHYIQQHKQLLPVPTSKAWRLPCIEPLSAN</sequence>
<feature type="compositionally biased region" description="Polar residues" evidence="1">
    <location>
        <begin position="36"/>
        <end position="49"/>
    </location>
</feature>
<keyword evidence="3" id="KW-1185">Reference proteome</keyword>
<dbReference type="Proteomes" id="UP000480178">
    <property type="component" value="Chromosome"/>
</dbReference>